<evidence type="ECO:0000256" key="5">
    <source>
        <dbReference type="ARBA" id="ARBA00023163"/>
    </source>
</evidence>
<dbReference type="InterPro" id="IPR036390">
    <property type="entry name" value="WH_DNA-bd_sf"/>
</dbReference>
<evidence type="ECO:0000313" key="8">
    <source>
        <dbReference type="Proteomes" id="UP000237682"/>
    </source>
</evidence>
<keyword evidence="2" id="KW-0536">Nodulation</keyword>
<comment type="similarity">
    <text evidence="1">Belongs to the LysR transcriptional regulatory family.</text>
</comment>
<keyword evidence="8" id="KW-1185">Reference proteome</keyword>
<dbReference type="PANTHER" id="PTHR30118:SF15">
    <property type="entry name" value="TRANSCRIPTIONAL REGULATORY PROTEIN"/>
    <property type="match status" value="1"/>
</dbReference>
<gene>
    <name evidence="7" type="ORF">C5L14_16530</name>
</gene>
<evidence type="ECO:0000313" key="7">
    <source>
        <dbReference type="EMBL" id="PRH86893.1"/>
    </source>
</evidence>
<dbReference type="OrthoDB" id="8339333at2"/>
<dbReference type="PROSITE" id="PS50931">
    <property type="entry name" value="HTH_LYSR"/>
    <property type="match status" value="1"/>
</dbReference>
<dbReference type="GO" id="GO:0003700">
    <property type="term" value="F:DNA-binding transcription factor activity"/>
    <property type="evidence" value="ECO:0007669"/>
    <property type="project" value="InterPro"/>
</dbReference>
<dbReference type="EMBL" id="PUEJ01000005">
    <property type="protein sequence ID" value="PRH86893.1"/>
    <property type="molecule type" value="Genomic_DNA"/>
</dbReference>
<name>A0A2S9QC14_9HYPH</name>
<dbReference type="Pfam" id="PF00126">
    <property type="entry name" value="HTH_1"/>
    <property type="match status" value="1"/>
</dbReference>
<feature type="domain" description="HTH lysR-type" evidence="6">
    <location>
        <begin position="12"/>
        <end position="69"/>
    </location>
</feature>
<dbReference type="Gene3D" id="1.10.10.10">
    <property type="entry name" value="Winged helix-like DNA-binding domain superfamily/Winged helix DNA-binding domain"/>
    <property type="match status" value="1"/>
</dbReference>
<dbReference type="InterPro" id="IPR000847">
    <property type="entry name" value="LysR_HTH_N"/>
</dbReference>
<evidence type="ECO:0000256" key="1">
    <source>
        <dbReference type="ARBA" id="ARBA00009437"/>
    </source>
</evidence>
<dbReference type="SUPFAM" id="SSF46785">
    <property type="entry name" value="Winged helix' DNA-binding domain"/>
    <property type="match status" value="1"/>
</dbReference>
<dbReference type="GO" id="GO:0003677">
    <property type="term" value="F:DNA binding"/>
    <property type="evidence" value="ECO:0007669"/>
    <property type="project" value="UniProtKB-KW"/>
</dbReference>
<sequence length="313" mass="34835">MMTIIDSDLRRLDLNLLLAFHALMKERNVTRAAERLCIGQPALSGALKRLRSAFNDELFVRTRQGMTPTPRAVELAGAIDPLLFSLQQALHRKPSFDPGTAERVFRIGLSDALEVALMPKLVEQFAHRAPGIRLISSFTDRTRASSMLDAGEIDLAIGVFDEASAWHRRHALFDWTFVCVFDPRHIALPGGRLTLQDYLAYPHLLTSFSGELHGFIDEKLEGLGRRRNVLFASRNFATNPLIVRQMAAFATVPSFVADAWAETLQLSTASLPFESLTTQVSLLWTAISDADAGLAWLIAQFEHLYGRGAARSY</sequence>
<dbReference type="InterPro" id="IPR050389">
    <property type="entry name" value="LysR-type_TF"/>
</dbReference>
<reference evidence="7 8" key="1">
    <citation type="submission" date="2018-02" db="EMBL/GenBank/DDBJ databases">
        <title>Whole genome sequencing of endophytic bacterium.</title>
        <authorList>
            <person name="Eedara R."/>
            <person name="Podile A.R."/>
        </authorList>
    </citation>
    <scope>NUCLEOTIDE SEQUENCE [LARGE SCALE GENOMIC DNA]</scope>
    <source>
        <strain evidence="7 8">RP1T</strain>
    </source>
</reference>
<dbReference type="Proteomes" id="UP000237682">
    <property type="component" value="Unassembled WGS sequence"/>
</dbReference>
<dbReference type="PANTHER" id="PTHR30118">
    <property type="entry name" value="HTH-TYPE TRANSCRIPTIONAL REGULATOR LEUO-RELATED"/>
    <property type="match status" value="1"/>
</dbReference>
<protein>
    <submittedName>
        <fullName evidence="7">LysR family transcriptional regulator</fullName>
    </submittedName>
</protein>
<dbReference type="SUPFAM" id="SSF53850">
    <property type="entry name" value="Periplasmic binding protein-like II"/>
    <property type="match status" value="1"/>
</dbReference>
<keyword evidence="4" id="KW-0238">DNA-binding</keyword>
<proteinExistence type="inferred from homology"/>
<organism evidence="7 8">
    <name type="scientific">Labrys okinawensis</name>
    <dbReference type="NCBI Taxonomy" id="346911"/>
    <lineage>
        <taxon>Bacteria</taxon>
        <taxon>Pseudomonadati</taxon>
        <taxon>Pseudomonadota</taxon>
        <taxon>Alphaproteobacteria</taxon>
        <taxon>Hyphomicrobiales</taxon>
        <taxon>Xanthobacteraceae</taxon>
        <taxon>Labrys</taxon>
    </lineage>
</organism>
<dbReference type="InterPro" id="IPR005119">
    <property type="entry name" value="LysR_subst-bd"/>
</dbReference>
<accession>A0A2S9QC14</accession>
<dbReference type="InterPro" id="IPR036388">
    <property type="entry name" value="WH-like_DNA-bd_sf"/>
</dbReference>
<dbReference type="Gene3D" id="3.40.190.10">
    <property type="entry name" value="Periplasmic binding protein-like II"/>
    <property type="match status" value="2"/>
</dbReference>
<dbReference type="Pfam" id="PF03466">
    <property type="entry name" value="LysR_substrate"/>
    <property type="match status" value="1"/>
</dbReference>
<evidence type="ECO:0000256" key="3">
    <source>
        <dbReference type="ARBA" id="ARBA00023015"/>
    </source>
</evidence>
<comment type="caution">
    <text evidence="7">The sequence shown here is derived from an EMBL/GenBank/DDBJ whole genome shotgun (WGS) entry which is preliminary data.</text>
</comment>
<keyword evidence="5" id="KW-0804">Transcription</keyword>
<dbReference type="PRINTS" id="PR00039">
    <property type="entry name" value="HTHLYSR"/>
</dbReference>
<keyword evidence="3" id="KW-0805">Transcription regulation</keyword>
<evidence type="ECO:0000256" key="2">
    <source>
        <dbReference type="ARBA" id="ARBA00022458"/>
    </source>
</evidence>
<evidence type="ECO:0000256" key="4">
    <source>
        <dbReference type="ARBA" id="ARBA00023125"/>
    </source>
</evidence>
<evidence type="ECO:0000259" key="6">
    <source>
        <dbReference type="PROSITE" id="PS50931"/>
    </source>
</evidence>
<dbReference type="AlphaFoldDB" id="A0A2S9QC14"/>